<evidence type="ECO:0000256" key="2">
    <source>
        <dbReference type="ARBA" id="ARBA00008066"/>
    </source>
</evidence>
<keyword evidence="5" id="KW-0029">Amino-acid transport</keyword>
<feature type="transmembrane region" description="Helical" evidence="9">
    <location>
        <begin position="564"/>
        <end position="584"/>
    </location>
</feature>
<evidence type="ECO:0000313" key="12">
    <source>
        <dbReference type="Proteomes" id="UP001642406"/>
    </source>
</evidence>
<name>A0ABP0CL26_9PEZI</name>
<dbReference type="PANTHER" id="PTHR22950:SF692">
    <property type="entry name" value="TRANSMEMBRANE AMINO ACID TRANSPORTER FAMILY PROTEIN"/>
    <property type="match status" value="1"/>
</dbReference>
<comment type="caution">
    <text evidence="11">The sequence shown here is derived from an EMBL/GenBank/DDBJ whole genome shotgun (WGS) entry which is preliminary data.</text>
</comment>
<feature type="region of interest" description="Disordered" evidence="8">
    <location>
        <begin position="167"/>
        <end position="194"/>
    </location>
</feature>
<feature type="transmembrane region" description="Helical" evidence="9">
    <location>
        <begin position="467"/>
        <end position="488"/>
    </location>
</feature>
<feature type="transmembrane region" description="Helical" evidence="9">
    <location>
        <begin position="523"/>
        <end position="544"/>
    </location>
</feature>
<dbReference type="InterPro" id="IPR013057">
    <property type="entry name" value="AA_transpt_TM"/>
</dbReference>
<sequence>MAPDGAPNAPRGSANDTRASSDRGAATFSTSAVNDSPFQPGSVSSTGFRSVQFAAPRRSHNRGNDDDDDGDDAASSRMLDDDDDDDEGRDPYDVSGSHRGAGDWPPLRRRRRSSVGARLAALTDIGGVNSIRSFTRSFQRAAGFTEVIPQRPSFIFAGDQEPIFGGPHGEGAHQYDDSGMESVGPGSSYRGTPPAFMSLLRQHLEAGRSSAVASSSENVSVDVPPSEPGSPLPGQSSTVIDDTSNQQQGPSERKPLLDASETTRPFRVGSTSSIFNLPPHLAAAFDGAGSPSAVGSYGSYRSHRSGSGGSAAGYAPIIGSPAALSYGAMAGRLGPGSQAASMAQAGALWRQEQEGAGLDVIVPDNELPPILVKEVEEDGKIILTVEGQSTLPQTIFNSINVLIGVGLLSLPMGIKYAGWICGMTILFLAAAVTAYTARLLAKCMELDPVVITFSDLAFISFGPRARLVTSLLFTVELMAACVALIVLFADSLDLLFPGMLSLIEWKVLCCIIMIPLNFLPMRLLSVTSIIGIVSCFSIVAIVVIDGLAKKTTPGSLIEPAVTYLFPANWLTLPLSFGLLMSPWGGHSVFPNIYRDMRHPYKYARAVKVTFSFTYLLDAVTAVAGLLMFGDDVKDEITANILTTSGYPQSLTIFLCIFIAIIPLTKIPLNARPIITTVEVLTGMHQPPVSDSMSSQSLFLYNLAKIAIRVVTIAMFLLISILIPAFDSIMAFMGSALCFTICVTLPILFHLKLFSHEISKRDKIFQYSVLVLSIILSVIGTVWSFLPKTLIGVE</sequence>
<evidence type="ECO:0000256" key="6">
    <source>
        <dbReference type="ARBA" id="ARBA00022989"/>
    </source>
</evidence>
<evidence type="ECO:0000256" key="3">
    <source>
        <dbReference type="ARBA" id="ARBA00022448"/>
    </source>
</evidence>
<protein>
    <recommendedName>
        <fullName evidence="10">Amino acid transporter transmembrane domain-containing protein</fullName>
    </recommendedName>
</protein>
<evidence type="ECO:0000256" key="1">
    <source>
        <dbReference type="ARBA" id="ARBA00004141"/>
    </source>
</evidence>
<evidence type="ECO:0000256" key="5">
    <source>
        <dbReference type="ARBA" id="ARBA00022970"/>
    </source>
</evidence>
<feature type="transmembrane region" description="Helical" evidence="9">
    <location>
        <begin position="731"/>
        <end position="752"/>
    </location>
</feature>
<feature type="transmembrane region" description="Helical" evidence="9">
    <location>
        <begin position="494"/>
        <end position="516"/>
    </location>
</feature>
<feature type="compositionally biased region" description="Polar residues" evidence="8">
    <location>
        <begin position="27"/>
        <end position="49"/>
    </location>
</feature>
<keyword evidence="6 9" id="KW-1133">Transmembrane helix</keyword>
<keyword evidence="12" id="KW-1185">Reference proteome</keyword>
<comment type="subcellular location">
    <subcellularLocation>
        <location evidence="1">Membrane</location>
        <topology evidence="1">Multi-pass membrane protein</topology>
    </subcellularLocation>
</comment>
<feature type="transmembrane region" description="Helical" evidence="9">
    <location>
        <begin position="646"/>
        <end position="664"/>
    </location>
</feature>
<dbReference type="Proteomes" id="UP001642406">
    <property type="component" value="Unassembled WGS sequence"/>
</dbReference>
<dbReference type="PANTHER" id="PTHR22950">
    <property type="entry name" value="AMINO ACID TRANSPORTER"/>
    <property type="match status" value="1"/>
</dbReference>
<feature type="domain" description="Amino acid transporter transmembrane" evidence="10">
    <location>
        <begin position="388"/>
        <end position="781"/>
    </location>
</feature>
<evidence type="ECO:0000259" key="10">
    <source>
        <dbReference type="Pfam" id="PF01490"/>
    </source>
</evidence>
<gene>
    <name evidence="11" type="ORF">SBRCBS47491_008155</name>
</gene>
<dbReference type="EMBL" id="CAWUHC010000101">
    <property type="protein sequence ID" value="CAK7232111.1"/>
    <property type="molecule type" value="Genomic_DNA"/>
</dbReference>
<feature type="transmembrane region" description="Helical" evidence="9">
    <location>
        <begin position="605"/>
        <end position="626"/>
    </location>
</feature>
<accession>A0ABP0CL26</accession>
<feature type="compositionally biased region" description="Low complexity" evidence="8">
    <location>
        <begin position="209"/>
        <end position="223"/>
    </location>
</feature>
<evidence type="ECO:0000256" key="4">
    <source>
        <dbReference type="ARBA" id="ARBA00022692"/>
    </source>
</evidence>
<reference evidence="11 12" key="1">
    <citation type="submission" date="2024-01" db="EMBL/GenBank/DDBJ databases">
        <authorList>
            <person name="Allen C."/>
            <person name="Tagirdzhanova G."/>
        </authorList>
    </citation>
    <scope>NUCLEOTIDE SEQUENCE [LARGE SCALE GENOMIC DNA]</scope>
</reference>
<evidence type="ECO:0000313" key="11">
    <source>
        <dbReference type="EMBL" id="CAK7232111.1"/>
    </source>
</evidence>
<dbReference type="Pfam" id="PF01490">
    <property type="entry name" value="Aa_trans"/>
    <property type="match status" value="1"/>
</dbReference>
<feature type="transmembrane region" description="Helical" evidence="9">
    <location>
        <begin position="764"/>
        <end position="785"/>
    </location>
</feature>
<evidence type="ECO:0000256" key="8">
    <source>
        <dbReference type="SAM" id="MobiDB-lite"/>
    </source>
</evidence>
<comment type="similarity">
    <text evidence="2">Belongs to the amino acid/polyamine transporter 2 family.</text>
</comment>
<evidence type="ECO:0000256" key="9">
    <source>
        <dbReference type="SAM" id="Phobius"/>
    </source>
</evidence>
<keyword evidence="3" id="KW-0813">Transport</keyword>
<organism evidence="11 12">
    <name type="scientific">Sporothrix bragantina</name>
    <dbReference type="NCBI Taxonomy" id="671064"/>
    <lineage>
        <taxon>Eukaryota</taxon>
        <taxon>Fungi</taxon>
        <taxon>Dikarya</taxon>
        <taxon>Ascomycota</taxon>
        <taxon>Pezizomycotina</taxon>
        <taxon>Sordariomycetes</taxon>
        <taxon>Sordariomycetidae</taxon>
        <taxon>Ophiostomatales</taxon>
        <taxon>Ophiostomataceae</taxon>
        <taxon>Sporothrix</taxon>
    </lineage>
</organism>
<dbReference type="Gene3D" id="1.20.1740.10">
    <property type="entry name" value="Amino acid/polyamine transporter I"/>
    <property type="match status" value="1"/>
</dbReference>
<feature type="transmembrane region" description="Helical" evidence="9">
    <location>
        <begin position="705"/>
        <end position="725"/>
    </location>
</feature>
<keyword evidence="4 9" id="KW-0812">Transmembrane</keyword>
<feature type="transmembrane region" description="Helical" evidence="9">
    <location>
        <begin position="416"/>
        <end position="437"/>
    </location>
</feature>
<feature type="region of interest" description="Disordered" evidence="8">
    <location>
        <begin position="1"/>
        <end position="110"/>
    </location>
</feature>
<feature type="region of interest" description="Disordered" evidence="8">
    <location>
        <begin position="208"/>
        <end position="261"/>
    </location>
</feature>
<keyword evidence="7 9" id="KW-0472">Membrane</keyword>
<feature type="compositionally biased region" description="Polar residues" evidence="8">
    <location>
        <begin position="233"/>
        <end position="250"/>
    </location>
</feature>
<proteinExistence type="inferred from homology"/>
<evidence type="ECO:0000256" key="7">
    <source>
        <dbReference type="ARBA" id="ARBA00023136"/>
    </source>
</evidence>